<keyword evidence="3" id="KW-1185">Reference proteome</keyword>
<organism evidence="2 3">
    <name type="scientific">Gigaspora rosea</name>
    <dbReference type="NCBI Taxonomy" id="44941"/>
    <lineage>
        <taxon>Eukaryota</taxon>
        <taxon>Fungi</taxon>
        <taxon>Fungi incertae sedis</taxon>
        <taxon>Mucoromycota</taxon>
        <taxon>Glomeromycotina</taxon>
        <taxon>Glomeromycetes</taxon>
        <taxon>Diversisporales</taxon>
        <taxon>Gigasporaceae</taxon>
        <taxon>Gigaspora</taxon>
    </lineage>
</organism>
<feature type="signal peptide" evidence="1">
    <location>
        <begin position="1"/>
        <end position="21"/>
    </location>
</feature>
<keyword evidence="1" id="KW-0732">Signal</keyword>
<evidence type="ECO:0000313" key="2">
    <source>
        <dbReference type="EMBL" id="RIB28877.1"/>
    </source>
</evidence>
<dbReference type="Proteomes" id="UP000266673">
    <property type="component" value="Unassembled WGS sequence"/>
</dbReference>
<sequence length="55" mass="6356">MKTLLSIILFCLINFHKSIFAFVPSGRGEHNAVLVDKRLYFHGGWTEGKEYVSRE</sequence>
<proteinExistence type="predicted"/>
<feature type="chain" id="PRO_5017299196" evidence="1">
    <location>
        <begin position="22"/>
        <end position="55"/>
    </location>
</feature>
<name>A0A397W5M3_9GLOM</name>
<dbReference type="AlphaFoldDB" id="A0A397W5M3"/>
<gene>
    <name evidence="2" type="ORF">C2G38_1336070</name>
</gene>
<reference evidence="2 3" key="1">
    <citation type="submission" date="2018-06" db="EMBL/GenBank/DDBJ databases">
        <title>Comparative genomics reveals the genomic features of Rhizophagus irregularis, R. cerebriforme, R. diaphanum and Gigaspora rosea, and their symbiotic lifestyle signature.</title>
        <authorList>
            <person name="Morin E."/>
            <person name="San Clemente H."/>
            <person name="Chen E.C.H."/>
            <person name="De La Providencia I."/>
            <person name="Hainaut M."/>
            <person name="Kuo A."/>
            <person name="Kohler A."/>
            <person name="Murat C."/>
            <person name="Tang N."/>
            <person name="Roy S."/>
            <person name="Loubradou J."/>
            <person name="Henrissat B."/>
            <person name="Grigoriev I.V."/>
            <person name="Corradi N."/>
            <person name="Roux C."/>
            <person name="Martin F.M."/>
        </authorList>
    </citation>
    <scope>NUCLEOTIDE SEQUENCE [LARGE SCALE GENOMIC DNA]</scope>
    <source>
        <strain evidence="2 3">DAOM 194757</strain>
    </source>
</reference>
<evidence type="ECO:0000313" key="3">
    <source>
        <dbReference type="Proteomes" id="UP000266673"/>
    </source>
</evidence>
<protein>
    <submittedName>
        <fullName evidence="2">Uncharacterized protein</fullName>
    </submittedName>
</protein>
<dbReference type="EMBL" id="QKWP01000053">
    <property type="protein sequence ID" value="RIB28877.1"/>
    <property type="molecule type" value="Genomic_DNA"/>
</dbReference>
<comment type="caution">
    <text evidence="2">The sequence shown here is derived from an EMBL/GenBank/DDBJ whole genome shotgun (WGS) entry which is preliminary data.</text>
</comment>
<accession>A0A397W5M3</accession>
<evidence type="ECO:0000256" key="1">
    <source>
        <dbReference type="SAM" id="SignalP"/>
    </source>
</evidence>
<dbReference type="OrthoDB" id="432528at2759"/>